<reference evidence="14" key="1">
    <citation type="submission" date="2020-11" db="EMBL/GenBank/DDBJ databases">
        <title>Kefir isolates.</title>
        <authorList>
            <person name="Marcisauskas S."/>
            <person name="Kim Y."/>
            <person name="Blasche S."/>
        </authorList>
    </citation>
    <scope>NUCLEOTIDE SEQUENCE</scope>
    <source>
        <strain evidence="14">Olga-1</strain>
    </source>
</reference>
<proteinExistence type="inferred from homology"/>
<accession>A0A9P6WPY2</accession>
<dbReference type="InterPro" id="IPR019133">
    <property type="entry name" value="MIC60"/>
</dbReference>
<dbReference type="EMBL" id="PUHW01000051">
    <property type="protein sequence ID" value="KAG0689998.1"/>
    <property type="molecule type" value="Genomic_DNA"/>
</dbReference>
<evidence type="ECO:0000256" key="7">
    <source>
        <dbReference type="ARBA" id="ARBA00022989"/>
    </source>
</evidence>
<comment type="subunit">
    <text evidence="12">Component of the mitochondrial contact site and cristae organizing system (MICOS) complex.</text>
</comment>
<comment type="similarity">
    <text evidence="2 12">Belongs to the MICOS complex subunit Mic60 family.</text>
</comment>
<evidence type="ECO:0000256" key="1">
    <source>
        <dbReference type="ARBA" id="ARBA00004434"/>
    </source>
</evidence>
<feature type="compositionally biased region" description="Low complexity" evidence="13">
    <location>
        <begin position="1"/>
        <end position="14"/>
    </location>
</feature>
<keyword evidence="9 12" id="KW-0496">Mitochondrion</keyword>
<dbReference type="GO" id="GO:0042407">
    <property type="term" value="P:cristae formation"/>
    <property type="evidence" value="ECO:0007669"/>
    <property type="project" value="TreeGrafter"/>
</dbReference>
<evidence type="ECO:0000256" key="2">
    <source>
        <dbReference type="ARBA" id="ARBA00010877"/>
    </source>
</evidence>
<keyword evidence="15" id="KW-1185">Reference proteome</keyword>
<evidence type="ECO:0000313" key="14">
    <source>
        <dbReference type="EMBL" id="KAG0689998.1"/>
    </source>
</evidence>
<organism evidence="14 15">
    <name type="scientific">Pichia californica</name>
    <dbReference type="NCBI Taxonomy" id="460514"/>
    <lineage>
        <taxon>Eukaryota</taxon>
        <taxon>Fungi</taxon>
        <taxon>Dikarya</taxon>
        <taxon>Ascomycota</taxon>
        <taxon>Saccharomycotina</taxon>
        <taxon>Pichiomycetes</taxon>
        <taxon>Pichiales</taxon>
        <taxon>Pichiaceae</taxon>
        <taxon>Pichia</taxon>
    </lineage>
</organism>
<feature type="transmembrane region" description="Helical" evidence="12">
    <location>
        <begin position="60"/>
        <end position="82"/>
    </location>
</feature>
<feature type="compositionally biased region" description="Polar residues" evidence="13">
    <location>
        <begin position="16"/>
        <end position="26"/>
    </location>
</feature>
<dbReference type="Pfam" id="PF09731">
    <property type="entry name" value="Mitofilin"/>
    <property type="match status" value="1"/>
</dbReference>
<dbReference type="PANTHER" id="PTHR15415:SF7">
    <property type="entry name" value="MICOS COMPLEX SUBUNIT MIC60"/>
    <property type="match status" value="1"/>
</dbReference>
<gene>
    <name evidence="14" type="primary">FCJ1</name>
    <name evidence="14" type="ORF">C6P40_004110</name>
</gene>
<dbReference type="AlphaFoldDB" id="A0A9P6WPY2"/>
<protein>
    <recommendedName>
        <fullName evidence="3 12">MICOS complex subunit MIC60</fullName>
    </recommendedName>
    <alternativeName>
        <fullName evidence="12">Mitofilin</fullName>
    </alternativeName>
</protein>
<evidence type="ECO:0000256" key="6">
    <source>
        <dbReference type="ARBA" id="ARBA00022946"/>
    </source>
</evidence>
<evidence type="ECO:0000256" key="13">
    <source>
        <dbReference type="SAM" id="MobiDB-lite"/>
    </source>
</evidence>
<sequence length="582" mass="66226">MLSASKSLASSRASMTKRSPSQFTSTFRNSYSSKKFYSTEQQQGQQGGEGAKKPFSFTRFIFKLGFLTAGIYGTAATAALIYEPLQDPYIEYFPYGEKVMDNIDYTWKHRQEIINFDYSNYYQNKYTQFADSINNTASKLGLENYINIQHKGFEATPITDSTKIELNNQQEKKNIQSEKDSKFIVLSNSDSTTPQLNKIILPLISIKSDDSNINSLVSNLNHLITEFNNSKTNENSAKLIIDKINSNLSSLSNIFNKKEKTSNLDSNLNSNLILNEKLDSIKQKFEQEKTILISKLTKTAEKTKLDLELKHKEILIKEISEIQKTMKLQYDNKLKKSELDLIEKFDQTVTSKIESERNNKLKDLENLSKRIDKIEEFELQLSKVATSYTTFKEVRKSISKIRELLNSNISSNIRGENLVNEINNLKLLTKPLNNELINVTIDSLPSNKEFLINGGVLTQSQILTRWELLAPELRSVSLLPENPGILGYASSKFFSKFLWSKSGVPIKNVGSENEILGNDVESVISRVNNYLQKNQIDNAVEEVTQLKGVARELANDWLVDTRRKLEVQFLVDLLSTEVNISA</sequence>
<keyword evidence="10 12" id="KW-0472">Membrane</keyword>
<dbReference type="PANTHER" id="PTHR15415">
    <property type="entry name" value="MITOFILIN"/>
    <property type="match status" value="1"/>
</dbReference>
<dbReference type="GO" id="GO:0061617">
    <property type="term" value="C:MICOS complex"/>
    <property type="evidence" value="ECO:0007669"/>
    <property type="project" value="TreeGrafter"/>
</dbReference>
<keyword evidence="5 12" id="KW-0999">Mitochondrion inner membrane</keyword>
<evidence type="ECO:0000256" key="9">
    <source>
        <dbReference type="ARBA" id="ARBA00023128"/>
    </source>
</evidence>
<evidence type="ECO:0000256" key="10">
    <source>
        <dbReference type="ARBA" id="ARBA00023136"/>
    </source>
</evidence>
<evidence type="ECO:0000256" key="11">
    <source>
        <dbReference type="ARBA" id="ARBA00025571"/>
    </source>
</evidence>
<evidence type="ECO:0000256" key="8">
    <source>
        <dbReference type="ARBA" id="ARBA00023054"/>
    </source>
</evidence>
<evidence type="ECO:0000256" key="3">
    <source>
        <dbReference type="ARBA" id="ARBA00018116"/>
    </source>
</evidence>
<name>A0A9P6WPY2_9ASCO</name>
<comment type="subcellular location">
    <subcellularLocation>
        <location evidence="1 12">Mitochondrion inner membrane</location>
        <topology evidence="1 12">Single-pass membrane protein</topology>
    </subcellularLocation>
</comment>
<dbReference type="Proteomes" id="UP000697127">
    <property type="component" value="Unassembled WGS sequence"/>
</dbReference>
<evidence type="ECO:0000313" key="15">
    <source>
        <dbReference type="Proteomes" id="UP000697127"/>
    </source>
</evidence>
<keyword evidence="6" id="KW-0809">Transit peptide</keyword>
<keyword evidence="8" id="KW-0175">Coiled coil</keyword>
<comment type="caution">
    <text evidence="14">The sequence shown here is derived from an EMBL/GenBank/DDBJ whole genome shotgun (WGS) entry which is preliminary data.</text>
</comment>
<keyword evidence="4 12" id="KW-0812">Transmembrane</keyword>
<evidence type="ECO:0000256" key="4">
    <source>
        <dbReference type="ARBA" id="ARBA00022692"/>
    </source>
</evidence>
<keyword evidence="7 12" id="KW-1133">Transmembrane helix</keyword>
<evidence type="ECO:0000256" key="5">
    <source>
        <dbReference type="ARBA" id="ARBA00022792"/>
    </source>
</evidence>
<evidence type="ECO:0000256" key="12">
    <source>
        <dbReference type="RuleBase" id="RU363000"/>
    </source>
</evidence>
<feature type="region of interest" description="Disordered" evidence="13">
    <location>
        <begin position="1"/>
        <end position="26"/>
    </location>
</feature>
<comment type="function">
    <text evidence="11">Component of the MICOS complex, a large protein complex of the mitochondrial inner membrane that plays crucial roles in the maintenance of crista junctions, inner membrane architecture, and formation of contact sites to the outer membrane. Plays a role in keeping cristae membranes connected to the inner boundary membrane. Also promotes protein import via the mitochondrial intermembrane space assembly (MIA) pathway.</text>
</comment>
<dbReference type="OrthoDB" id="10261039at2759"/>